<dbReference type="Proteomes" id="UP000251241">
    <property type="component" value="Unassembled WGS sequence"/>
</dbReference>
<protein>
    <recommendedName>
        <fullName evidence="3">SH3 domain-containing protein</fullName>
    </recommendedName>
</protein>
<gene>
    <name evidence="1" type="ORF">NCTC11343_05567</name>
</gene>
<dbReference type="Gene3D" id="2.30.30.40">
    <property type="entry name" value="SH3 Domains"/>
    <property type="match status" value="1"/>
</dbReference>
<dbReference type="GeneID" id="97180333"/>
<sequence length="290" mass="32626">MKKLIGCYLIILSIGPLCLKAQENLKFDDNFNVWNIQKGQSATVFAAKAYVRAHPSLKAAIVDSLSVGNVVTINSNPIKGNTLKNFYAPWYEISYSDGNSKKNGFIWLGLLALGKQTASDGSQYIYGFERFTKGINEQEQDHFSTGVKLIDANGNFLAEHTFPFAYSEQTFSQSKLLPAMGLQNVKHIIRIEFLGEACGIPSEYNYVAWTGRQLVDLPSRYSVSDAGVFYYDEKILFPSEHGKNNQIIYKYIEEGEVIDDNAENSNFRVTKKSEEFLWNGIGFEKLSKAK</sequence>
<evidence type="ECO:0000313" key="1">
    <source>
        <dbReference type="EMBL" id="SPZ94787.1"/>
    </source>
</evidence>
<dbReference type="AlphaFoldDB" id="A0A2X2JKS6"/>
<accession>A0A2X2JKS6</accession>
<evidence type="ECO:0000313" key="2">
    <source>
        <dbReference type="Proteomes" id="UP000251241"/>
    </source>
</evidence>
<dbReference type="EMBL" id="UAUU01000011">
    <property type="protein sequence ID" value="SPZ94787.1"/>
    <property type="molecule type" value="Genomic_DNA"/>
</dbReference>
<proteinExistence type="predicted"/>
<dbReference type="RefSeq" id="WP_112376370.1">
    <property type="nucleotide sequence ID" value="NZ_CP069793.1"/>
</dbReference>
<reference evidence="1 2" key="1">
    <citation type="submission" date="2018-06" db="EMBL/GenBank/DDBJ databases">
        <authorList>
            <consortium name="Pathogen Informatics"/>
            <person name="Doyle S."/>
        </authorList>
    </citation>
    <scope>NUCLEOTIDE SEQUENCE [LARGE SCALE GENOMIC DNA]</scope>
    <source>
        <strain evidence="1 2">NCTC11343</strain>
    </source>
</reference>
<evidence type="ECO:0008006" key="3">
    <source>
        <dbReference type="Google" id="ProtNLM"/>
    </source>
</evidence>
<name>A0A2X2JKS6_SPHMU</name>
<organism evidence="1 2">
    <name type="scientific">Sphingobacterium multivorum</name>
    <dbReference type="NCBI Taxonomy" id="28454"/>
    <lineage>
        <taxon>Bacteria</taxon>
        <taxon>Pseudomonadati</taxon>
        <taxon>Bacteroidota</taxon>
        <taxon>Sphingobacteriia</taxon>
        <taxon>Sphingobacteriales</taxon>
        <taxon>Sphingobacteriaceae</taxon>
        <taxon>Sphingobacterium</taxon>
    </lineage>
</organism>